<accession>A0ABM9B938</accession>
<reference evidence="1" key="1">
    <citation type="submission" date="2021-12" db="EMBL/GenBank/DDBJ databases">
        <authorList>
            <person name="Criscuolo A."/>
        </authorList>
    </citation>
    <scope>NUCLEOTIDE SEQUENCE</scope>
    <source>
        <strain evidence="1">CIP111894</strain>
    </source>
</reference>
<dbReference type="Proteomes" id="UP000838749">
    <property type="component" value="Unassembled WGS sequence"/>
</dbReference>
<evidence type="ECO:0000313" key="2">
    <source>
        <dbReference type="Proteomes" id="UP000838749"/>
    </source>
</evidence>
<comment type="caution">
    <text evidence="1">The sequence shown here is derived from an EMBL/GenBank/DDBJ whole genome shotgun (WGS) entry which is preliminary data.</text>
</comment>
<keyword evidence="2" id="KW-1185">Reference proteome</keyword>
<evidence type="ECO:0000313" key="1">
    <source>
        <dbReference type="EMBL" id="CAH1054899.1"/>
    </source>
</evidence>
<dbReference type="EMBL" id="CAKMAB010000004">
    <property type="protein sequence ID" value="CAH1054899.1"/>
    <property type="molecule type" value="Genomic_DNA"/>
</dbReference>
<organism evidence="1 2">
    <name type="scientific">Paenibacillus pseudetheri</name>
    <dbReference type="NCBI Taxonomy" id="2897682"/>
    <lineage>
        <taxon>Bacteria</taxon>
        <taxon>Bacillati</taxon>
        <taxon>Bacillota</taxon>
        <taxon>Bacilli</taxon>
        <taxon>Bacillales</taxon>
        <taxon>Paenibacillaceae</taxon>
        <taxon>Paenibacillus</taxon>
    </lineage>
</organism>
<dbReference type="RefSeq" id="WP_234532075.1">
    <property type="nucleotide sequence ID" value="NZ_CAKMAB010000004.1"/>
</dbReference>
<protein>
    <submittedName>
        <fullName evidence="1">Uncharacterized protein</fullName>
    </submittedName>
</protein>
<name>A0ABM9B938_9BACL</name>
<proteinExistence type="predicted"/>
<gene>
    <name evidence="1" type="ORF">PAECIP111894_01049</name>
</gene>
<sequence length="65" mass="7659">MLDDKLYVQGKELEVILTEKDKKECYSKSKKFVFSVVLKQGLWYWWWSSGSKKTVPLSVIRSLNS</sequence>